<keyword evidence="10" id="KW-1185">Reference proteome</keyword>
<evidence type="ECO:0000256" key="7">
    <source>
        <dbReference type="PROSITE-ProRule" id="PRU00339"/>
    </source>
</evidence>
<dbReference type="InterPro" id="IPR000270">
    <property type="entry name" value="PB1_dom"/>
</dbReference>
<dbReference type="Proteomes" id="UP000193560">
    <property type="component" value="Unassembled WGS sequence"/>
</dbReference>
<dbReference type="PANTHER" id="PTHR15175:SF0">
    <property type="entry name" value="SH3 DOMAIN-CONTAINING PROTEIN C23A1.17"/>
    <property type="match status" value="1"/>
</dbReference>
<sequence>MMDLKIDLQRWHDACQAYDDKQYLKALDILLTCRPSSKTFFNLGVILVTLYDHQHALTMFAKAIELDPYFSAAYFQSGVSNVMLDNLDQAVECFDSAFKNLRGNKAINYRQLGLDFTLYACEILYNRGICQAYLGNTQCGMDDLTQAQQLKMNHQHDIIDRAAQHHGQFTFGVYSLPPGIIYRLTKCQLQLLNETEVLSILYHSAHGIFLFDQPHHQQKGINFTTSATSRIDHRGIPKYLAKYLTPSSSSPTAISTKAIPPPLPKYIPPTSLPYLSMAPKPSTSPAPPPFMQQQNNSNKLKLKLHYKDTRILVMNFDSTFQDLLTRTQEKLDIPADDTHQLGLYVKDPGNAWVPITNDSDWTLAKRRPSTSSCNGRTPMNKIEIWCKALKD</sequence>
<dbReference type="GO" id="GO:0005737">
    <property type="term" value="C:cytoplasm"/>
    <property type="evidence" value="ECO:0007669"/>
    <property type="project" value="UniProtKB-SubCell"/>
</dbReference>
<dbReference type="PANTHER" id="PTHR15175">
    <property type="entry name" value="NEUTROPHIL CYTOSOLIC FACTOR 2, NEUTROPHIL NADPH OXIDASE FACTOR 2"/>
    <property type="match status" value="1"/>
</dbReference>
<accession>A0A1X2I5H5</accession>
<dbReference type="STRING" id="90262.A0A1X2I5H5"/>
<dbReference type="SUPFAM" id="SSF54277">
    <property type="entry name" value="CAD &amp; PB1 domains"/>
    <property type="match status" value="1"/>
</dbReference>
<dbReference type="SUPFAM" id="SSF48452">
    <property type="entry name" value="TPR-like"/>
    <property type="match status" value="1"/>
</dbReference>
<dbReference type="InterPro" id="IPR053793">
    <property type="entry name" value="PB1-like"/>
</dbReference>
<evidence type="ECO:0000256" key="2">
    <source>
        <dbReference type="ARBA" id="ARBA00008051"/>
    </source>
</evidence>
<evidence type="ECO:0000313" key="9">
    <source>
        <dbReference type="EMBL" id="ORZ09814.1"/>
    </source>
</evidence>
<evidence type="ECO:0000313" key="10">
    <source>
        <dbReference type="Proteomes" id="UP000193560"/>
    </source>
</evidence>
<proteinExistence type="inferred from homology"/>
<dbReference type="InterPro" id="IPR019734">
    <property type="entry name" value="TPR_rpt"/>
</dbReference>
<dbReference type="PROSITE" id="PS50005">
    <property type="entry name" value="TPR"/>
    <property type="match status" value="1"/>
</dbReference>
<reference evidence="9 10" key="1">
    <citation type="submission" date="2016-07" db="EMBL/GenBank/DDBJ databases">
        <title>Pervasive Adenine N6-methylation of Active Genes in Fungi.</title>
        <authorList>
            <consortium name="DOE Joint Genome Institute"/>
            <person name="Mondo S.J."/>
            <person name="Dannebaum R.O."/>
            <person name="Kuo R.C."/>
            <person name="Labutti K."/>
            <person name="Haridas S."/>
            <person name="Kuo A."/>
            <person name="Salamov A."/>
            <person name="Ahrendt S.R."/>
            <person name="Lipzen A."/>
            <person name="Sullivan W."/>
            <person name="Andreopoulos W.B."/>
            <person name="Clum A."/>
            <person name="Lindquist E."/>
            <person name="Daum C."/>
            <person name="Ramamoorthy G.K."/>
            <person name="Gryganskyi A."/>
            <person name="Culley D."/>
            <person name="Magnuson J.K."/>
            <person name="James T.Y."/>
            <person name="O'Malley M.A."/>
            <person name="Stajich J.E."/>
            <person name="Spatafora J.W."/>
            <person name="Visel A."/>
            <person name="Grigoriev I.V."/>
        </authorList>
    </citation>
    <scope>NUCLEOTIDE SEQUENCE [LARGE SCALE GENOMIC DNA]</scope>
    <source>
        <strain evidence="9 10">NRRL 1336</strain>
    </source>
</reference>
<name>A0A1X2I5H5_9FUNG</name>
<keyword evidence="5" id="KW-0677">Repeat</keyword>
<comment type="similarity">
    <text evidence="2">Belongs to the NCF2/NOXA1 family.</text>
</comment>
<dbReference type="SMART" id="SM00666">
    <property type="entry name" value="PB1"/>
    <property type="match status" value="1"/>
</dbReference>
<comment type="caution">
    <text evidence="9">The sequence shown here is derived from an EMBL/GenBank/DDBJ whole genome shotgun (WGS) entry which is preliminary data.</text>
</comment>
<dbReference type="OrthoDB" id="9450131at2759"/>
<organism evidence="9 10">
    <name type="scientific">Absidia repens</name>
    <dbReference type="NCBI Taxonomy" id="90262"/>
    <lineage>
        <taxon>Eukaryota</taxon>
        <taxon>Fungi</taxon>
        <taxon>Fungi incertae sedis</taxon>
        <taxon>Mucoromycota</taxon>
        <taxon>Mucoromycotina</taxon>
        <taxon>Mucoromycetes</taxon>
        <taxon>Mucorales</taxon>
        <taxon>Cunninghamellaceae</taxon>
        <taxon>Absidia</taxon>
    </lineage>
</organism>
<dbReference type="FunFam" id="1.25.40.10:FF:000017">
    <property type="entry name" value="NADPH oxidase regulator NoxR"/>
    <property type="match status" value="1"/>
</dbReference>
<evidence type="ECO:0000256" key="1">
    <source>
        <dbReference type="ARBA" id="ARBA00004496"/>
    </source>
</evidence>
<comment type="subcellular location">
    <subcellularLocation>
        <location evidence="1">Cytoplasm</location>
    </subcellularLocation>
</comment>
<keyword evidence="6 7" id="KW-0802">TPR repeat</keyword>
<dbReference type="CDD" id="cd05992">
    <property type="entry name" value="PB1"/>
    <property type="match status" value="1"/>
</dbReference>
<dbReference type="Gene3D" id="3.10.20.90">
    <property type="entry name" value="Phosphatidylinositol 3-kinase Catalytic Subunit, Chain A, domain 1"/>
    <property type="match status" value="1"/>
</dbReference>
<feature type="domain" description="PB1" evidence="8">
    <location>
        <begin position="299"/>
        <end position="389"/>
    </location>
</feature>
<protein>
    <recommendedName>
        <fullName evidence="8">PB1 domain-containing protein</fullName>
    </recommendedName>
</protein>
<evidence type="ECO:0000256" key="6">
    <source>
        <dbReference type="ARBA" id="ARBA00022803"/>
    </source>
</evidence>
<evidence type="ECO:0000256" key="4">
    <source>
        <dbReference type="ARBA" id="ARBA00022490"/>
    </source>
</evidence>
<feature type="repeat" description="TPR" evidence="7">
    <location>
        <begin position="37"/>
        <end position="70"/>
    </location>
</feature>
<dbReference type="Gene3D" id="1.25.40.10">
    <property type="entry name" value="Tetratricopeptide repeat domain"/>
    <property type="match status" value="1"/>
</dbReference>
<evidence type="ECO:0000259" key="8">
    <source>
        <dbReference type="PROSITE" id="PS51745"/>
    </source>
</evidence>
<dbReference type="SMART" id="SM00028">
    <property type="entry name" value="TPR"/>
    <property type="match status" value="3"/>
</dbReference>
<keyword evidence="3" id="KW-0728">SH3 domain</keyword>
<dbReference type="InterPro" id="IPR051864">
    <property type="entry name" value="NCF2_NOXA1"/>
</dbReference>
<keyword evidence="4" id="KW-0963">Cytoplasm</keyword>
<gene>
    <name evidence="9" type="ORF">BCR42DRAFT_358443</name>
</gene>
<evidence type="ECO:0000256" key="3">
    <source>
        <dbReference type="ARBA" id="ARBA00022443"/>
    </source>
</evidence>
<dbReference type="Pfam" id="PF00564">
    <property type="entry name" value="PB1"/>
    <property type="match status" value="1"/>
</dbReference>
<evidence type="ECO:0000256" key="5">
    <source>
        <dbReference type="ARBA" id="ARBA00022737"/>
    </source>
</evidence>
<dbReference type="AlphaFoldDB" id="A0A1X2I5H5"/>
<dbReference type="InterPro" id="IPR011990">
    <property type="entry name" value="TPR-like_helical_dom_sf"/>
</dbReference>
<dbReference type="PROSITE" id="PS50293">
    <property type="entry name" value="TPR_REGION"/>
    <property type="match status" value="1"/>
</dbReference>
<dbReference type="EMBL" id="MCGE01000026">
    <property type="protein sequence ID" value="ORZ09814.1"/>
    <property type="molecule type" value="Genomic_DNA"/>
</dbReference>
<dbReference type="PROSITE" id="PS51745">
    <property type="entry name" value="PB1"/>
    <property type="match status" value="1"/>
</dbReference>